<dbReference type="EMBL" id="VUKA01000002">
    <property type="protein sequence ID" value="KAA2213931.1"/>
    <property type="molecule type" value="Genomic_DNA"/>
</dbReference>
<keyword evidence="1" id="KW-0472">Membrane</keyword>
<sequence>MTPNPVLAGFLLVLLVFAPAASLVALLLSRASRFPGLAAGLVVVALIGLSWGGSVLLTH</sequence>
<organism evidence="2 3">
    <name type="scientific">Teichococcus oryzae</name>
    <dbReference type="NCBI Taxonomy" id="1608942"/>
    <lineage>
        <taxon>Bacteria</taxon>
        <taxon>Pseudomonadati</taxon>
        <taxon>Pseudomonadota</taxon>
        <taxon>Alphaproteobacteria</taxon>
        <taxon>Acetobacterales</taxon>
        <taxon>Roseomonadaceae</taxon>
        <taxon>Roseomonas</taxon>
    </lineage>
</organism>
<evidence type="ECO:0000256" key="1">
    <source>
        <dbReference type="SAM" id="Phobius"/>
    </source>
</evidence>
<accession>A0A5B2THG7</accession>
<name>A0A5B2THG7_9PROT</name>
<dbReference type="RefSeq" id="WP_149811587.1">
    <property type="nucleotide sequence ID" value="NZ_VUKA01000002.1"/>
</dbReference>
<evidence type="ECO:0000313" key="2">
    <source>
        <dbReference type="EMBL" id="KAA2213931.1"/>
    </source>
</evidence>
<reference evidence="2 3" key="1">
    <citation type="journal article" date="2015" name="Int. J. Syst. Evol. Microbiol.">
        <title>Roseomonas oryzae sp. nov., isolated from paddy rhizosphere soil.</title>
        <authorList>
            <person name="Ramaprasad E.V."/>
            <person name="Sasikala Ch."/>
            <person name="Ramana Ch.V."/>
        </authorList>
    </citation>
    <scope>NUCLEOTIDE SEQUENCE [LARGE SCALE GENOMIC DNA]</scope>
    <source>
        <strain evidence="2 3">KCTC 42542</strain>
    </source>
</reference>
<comment type="caution">
    <text evidence="2">The sequence shown here is derived from an EMBL/GenBank/DDBJ whole genome shotgun (WGS) entry which is preliminary data.</text>
</comment>
<protein>
    <submittedName>
        <fullName evidence="2">Uncharacterized protein</fullName>
    </submittedName>
</protein>
<keyword evidence="3" id="KW-1185">Reference proteome</keyword>
<keyword evidence="1" id="KW-0812">Transmembrane</keyword>
<evidence type="ECO:0000313" key="3">
    <source>
        <dbReference type="Proteomes" id="UP000322110"/>
    </source>
</evidence>
<dbReference type="Proteomes" id="UP000322110">
    <property type="component" value="Unassembled WGS sequence"/>
</dbReference>
<gene>
    <name evidence="2" type="ORF">F0Q34_07745</name>
</gene>
<keyword evidence="1" id="KW-1133">Transmembrane helix</keyword>
<dbReference type="AlphaFoldDB" id="A0A5B2THG7"/>
<proteinExistence type="predicted"/>
<feature type="transmembrane region" description="Helical" evidence="1">
    <location>
        <begin position="38"/>
        <end position="57"/>
    </location>
</feature>